<proteinExistence type="predicted"/>
<gene>
    <name evidence="8" type="ORF">CYLTODRAFT_398534</name>
</gene>
<dbReference type="PANTHER" id="PTHR46910">
    <property type="entry name" value="TRANSCRIPTION FACTOR PDR1"/>
    <property type="match status" value="1"/>
</dbReference>
<evidence type="ECO:0000256" key="1">
    <source>
        <dbReference type="ARBA" id="ARBA00004123"/>
    </source>
</evidence>
<evidence type="ECO:0000256" key="2">
    <source>
        <dbReference type="ARBA" id="ARBA00022723"/>
    </source>
</evidence>
<keyword evidence="6" id="KW-0472">Membrane</keyword>
<feature type="region of interest" description="Disordered" evidence="5">
    <location>
        <begin position="633"/>
        <end position="686"/>
    </location>
</feature>
<dbReference type="Proteomes" id="UP000054007">
    <property type="component" value="Unassembled WGS sequence"/>
</dbReference>
<keyword evidence="6" id="KW-1133">Transmembrane helix</keyword>
<feature type="compositionally biased region" description="Low complexity" evidence="5">
    <location>
        <begin position="651"/>
        <end position="671"/>
    </location>
</feature>
<evidence type="ECO:0000259" key="7">
    <source>
        <dbReference type="PROSITE" id="PS50048"/>
    </source>
</evidence>
<dbReference type="InterPro" id="IPR001138">
    <property type="entry name" value="Zn2Cys6_DnaBD"/>
</dbReference>
<dbReference type="GO" id="GO:0003677">
    <property type="term" value="F:DNA binding"/>
    <property type="evidence" value="ECO:0007669"/>
    <property type="project" value="UniProtKB-KW"/>
</dbReference>
<dbReference type="CDD" id="cd12148">
    <property type="entry name" value="fungal_TF_MHR"/>
    <property type="match status" value="1"/>
</dbReference>
<feature type="region of interest" description="Disordered" evidence="5">
    <location>
        <begin position="698"/>
        <end position="732"/>
    </location>
</feature>
<dbReference type="Pfam" id="PF04082">
    <property type="entry name" value="Fungal_trans"/>
    <property type="match status" value="1"/>
</dbReference>
<dbReference type="GO" id="GO:0005634">
    <property type="term" value="C:nucleus"/>
    <property type="evidence" value="ECO:0007669"/>
    <property type="project" value="UniProtKB-SubCell"/>
</dbReference>
<dbReference type="AlphaFoldDB" id="A0A0D7B8L7"/>
<dbReference type="STRING" id="1314674.A0A0D7B8L7"/>
<feature type="domain" description="Zn(2)-C6 fungal-type" evidence="7">
    <location>
        <begin position="31"/>
        <end position="63"/>
    </location>
</feature>
<dbReference type="EMBL" id="KN880550">
    <property type="protein sequence ID" value="KIY66585.1"/>
    <property type="molecule type" value="Genomic_DNA"/>
</dbReference>
<dbReference type="PROSITE" id="PS00463">
    <property type="entry name" value="ZN2_CY6_FUNGAL_1"/>
    <property type="match status" value="1"/>
</dbReference>
<evidence type="ECO:0000256" key="4">
    <source>
        <dbReference type="ARBA" id="ARBA00023242"/>
    </source>
</evidence>
<evidence type="ECO:0000256" key="5">
    <source>
        <dbReference type="SAM" id="MobiDB-lite"/>
    </source>
</evidence>
<dbReference type="SMART" id="SM00066">
    <property type="entry name" value="GAL4"/>
    <property type="match status" value="1"/>
</dbReference>
<organism evidence="8 9">
    <name type="scientific">Cylindrobasidium torrendii FP15055 ss-10</name>
    <dbReference type="NCBI Taxonomy" id="1314674"/>
    <lineage>
        <taxon>Eukaryota</taxon>
        <taxon>Fungi</taxon>
        <taxon>Dikarya</taxon>
        <taxon>Basidiomycota</taxon>
        <taxon>Agaricomycotina</taxon>
        <taxon>Agaricomycetes</taxon>
        <taxon>Agaricomycetidae</taxon>
        <taxon>Agaricales</taxon>
        <taxon>Marasmiineae</taxon>
        <taxon>Physalacriaceae</taxon>
        <taxon>Cylindrobasidium</taxon>
    </lineage>
</organism>
<dbReference type="InterPro" id="IPR007219">
    <property type="entry name" value="XnlR_reg_dom"/>
</dbReference>
<dbReference type="SUPFAM" id="SSF57701">
    <property type="entry name" value="Zn2/Cys6 DNA-binding domain"/>
    <property type="match status" value="1"/>
</dbReference>
<dbReference type="InterPro" id="IPR050987">
    <property type="entry name" value="AtrR-like"/>
</dbReference>
<keyword evidence="3" id="KW-0238">DNA-binding</keyword>
<accession>A0A0D7B8L7</accession>
<feature type="region of interest" description="Disordered" evidence="5">
    <location>
        <begin position="95"/>
        <end position="121"/>
    </location>
</feature>
<evidence type="ECO:0000256" key="6">
    <source>
        <dbReference type="SAM" id="Phobius"/>
    </source>
</evidence>
<keyword evidence="9" id="KW-1185">Reference proteome</keyword>
<evidence type="ECO:0000256" key="3">
    <source>
        <dbReference type="ARBA" id="ARBA00023125"/>
    </source>
</evidence>
<comment type="subcellular location">
    <subcellularLocation>
        <location evidence="1">Nucleus</location>
    </subcellularLocation>
</comment>
<feature type="transmembrane region" description="Helical" evidence="6">
    <location>
        <begin position="559"/>
        <end position="580"/>
    </location>
</feature>
<evidence type="ECO:0000313" key="8">
    <source>
        <dbReference type="EMBL" id="KIY66585.1"/>
    </source>
</evidence>
<dbReference type="Pfam" id="PF00172">
    <property type="entry name" value="Zn_clus"/>
    <property type="match status" value="1"/>
</dbReference>
<reference evidence="8 9" key="1">
    <citation type="journal article" date="2015" name="Fungal Genet. Biol.">
        <title>Evolution of novel wood decay mechanisms in Agaricales revealed by the genome sequences of Fistulina hepatica and Cylindrobasidium torrendii.</title>
        <authorList>
            <person name="Floudas D."/>
            <person name="Held B.W."/>
            <person name="Riley R."/>
            <person name="Nagy L.G."/>
            <person name="Koehler G."/>
            <person name="Ransdell A.S."/>
            <person name="Younus H."/>
            <person name="Chow J."/>
            <person name="Chiniquy J."/>
            <person name="Lipzen A."/>
            <person name="Tritt A."/>
            <person name="Sun H."/>
            <person name="Haridas S."/>
            <person name="LaButti K."/>
            <person name="Ohm R.A."/>
            <person name="Kues U."/>
            <person name="Blanchette R.A."/>
            <person name="Grigoriev I.V."/>
            <person name="Minto R.E."/>
            <person name="Hibbett D.S."/>
        </authorList>
    </citation>
    <scope>NUCLEOTIDE SEQUENCE [LARGE SCALE GENOMIC DNA]</scope>
    <source>
        <strain evidence="8 9">FP15055 ss-10</strain>
    </source>
</reference>
<dbReference type="GO" id="GO:0006351">
    <property type="term" value="P:DNA-templated transcription"/>
    <property type="evidence" value="ECO:0007669"/>
    <property type="project" value="InterPro"/>
</dbReference>
<dbReference type="CDD" id="cd00067">
    <property type="entry name" value="GAL4"/>
    <property type="match status" value="1"/>
</dbReference>
<dbReference type="PANTHER" id="PTHR46910:SF3">
    <property type="entry name" value="HALOTOLERANCE PROTEIN 9-RELATED"/>
    <property type="match status" value="1"/>
</dbReference>
<keyword evidence="6" id="KW-0812">Transmembrane</keyword>
<dbReference type="SMART" id="SM00906">
    <property type="entry name" value="Fungal_trans"/>
    <property type="match status" value="1"/>
</dbReference>
<sequence>MAQPYTILTFSVDNDESPSAKRRRMGRGPRACDNCRHKKIKCETLPNTEDCKQCKTARIECVYEWAEPKGPTAGKDSGTYLATLEDRVAFLEKSLAEAQTSASSPAHSDTSRSTQSNDRYQNLVGPSTFVTNEEFVSPDDTTVKSAALQSTPGDPFSGLSEGMKRLGITREVAFYGKSSDVFVVHKAFDLHQKHHGYPTTHVVGDFGDLNFVRQQYWQTPPWEKALERKIGTDYILPDPDLMESLINLYFAKANIFFPIIHKATFENGIKSKAYLRDMRFGITVLLVCAIGARYSKDIRVLLADAPYDWCSAGWKWFVQVQPLEISLLNADGLYDLQKHALSALFMLGNSTPRAPWTLVGTALRIAQDLGLHRRKALASGMSPIEHECWKRVFWSLVCLDRVYALGMGRAHAIQDIDIDTDMPTAGDDEQWLDFFVSFIKLLQIVPFSLRTVYALHKANGSTDVQQLTDAVANIDSALNNWMAGIPDHLRWDPHADRQYSSQSLVLHSWFYNLQILTHRHFLLAPEGSPTAFPSLAICTTAARTILNMAHRQRQAEDSAGFSLCFMTVLSGAIVLLLNVWSNRDSKRAAHGIGSVLADVEKAMDVMNFLESRFFAAGRISDIIRELATVGDLPIPDHPSLKRRREEPSASPPQSNSEPSSSGNSRASSIPAIGYQQPRRHPLEQNSSRTAHSYIETPSGSLLHSLDGSLRHQPEPNPSPSPAPYGLTGEAGNAQGILRDSDTLALDGSWDMTGMPMWPSTLEMNEWEQYFSSLNSWNGPANGDSI</sequence>
<keyword evidence="4" id="KW-0539">Nucleus</keyword>
<dbReference type="OrthoDB" id="4456959at2759"/>
<feature type="compositionally biased region" description="Polar residues" evidence="5">
    <location>
        <begin position="97"/>
        <end position="121"/>
    </location>
</feature>
<keyword evidence="2" id="KW-0479">Metal-binding</keyword>
<dbReference type="GO" id="GO:0000981">
    <property type="term" value="F:DNA-binding transcription factor activity, RNA polymerase II-specific"/>
    <property type="evidence" value="ECO:0007669"/>
    <property type="project" value="InterPro"/>
</dbReference>
<dbReference type="InterPro" id="IPR036864">
    <property type="entry name" value="Zn2-C6_fun-type_DNA-bd_sf"/>
</dbReference>
<evidence type="ECO:0000313" key="9">
    <source>
        <dbReference type="Proteomes" id="UP000054007"/>
    </source>
</evidence>
<name>A0A0D7B8L7_9AGAR</name>
<protein>
    <recommendedName>
        <fullName evidence="7">Zn(2)-C6 fungal-type domain-containing protein</fullName>
    </recommendedName>
</protein>
<dbReference type="PROSITE" id="PS50048">
    <property type="entry name" value="ZN2_CY6_FUNGAL_2"/>
    <property type="match status" value="1"/>
</dbReference>
<dbReference type="GO" id="GO:0008270">
    <property type="term" value="F:zinc ion binding"/>
    <property type="evidence" value="ECO:0007669"/>
    <property type="project" value="InterPro"/>
</dbReference>
<dbReference type="Gene3D" id="4.10.240.10">
    <property type="entry name" value="Zn(2)-C6 fungal-type DNA-binding domain"/>
    <property type="match status" value="1"/>
</dbReference>
<feature type="compositionally biased region" description="Low complexity" evidence="5">
    <location>
        <begin position="698"/>
        <end position="707"/>
    </location>
</feature>